<keyword evidence="1" id="KW-0732">Signal</keyword>
<dbReference type="Proteomes" id="UP000319732">
    <property type="component" value="Unassembled WGS sequence"/>
</dbReference>
<evidence type="ECO:0000256" key="1">
    <source>
        <dbReference type="SAM" id="SignalP"/>
    </source>
</evidence>
<evidence type="ECO:0000313" key="4">
    <source>
        <dbReference type="Proteomes" id="UP000319732"/>
    </source>
</evidence>
<reference evidence="3 4" key="1">
    <citation type="submission" date="2019-06" db="EMBL/GenBank/DDBJ databases">
        <title>Whole genome sequence for Cellvibrionaceae sp. R142.</title>
        <authorList>
            <person name="Wang G."/>
        </authorList>
    </citation>
    <scope>NUCLEOTIDE SEQUENCE [LARGE SCALE GENOMIC DNA]</scope>
    <source>
        <strain evidence="3 4">R142</strain>
    </source>
</reference>
<proteinExistence type="predicted"/>
<organism evidence="3 4">
    <name type="scientific">Exilibacterium tricleocarpae</name>
    <dbReference type="NCBI Taxonomy" id="2591008"/>
    <lineage>
        <taxon>Bacteria</taxon>
        <taxon>Pseudomonadati</taxon>
        <taxon>Pseudomonadota</taxon>
        <taxon>Gammaproteobacteria</taxon>
        <taxon>Cellvibrionales</taxon>
        <taxon>Cellvibrionaceae</taxon>
        <taxon>Exilibacterium</taxon>
    </lineage>
</organism>
<dbReference type="EMBL" id="VHSG01000038">
    <property type="protein sequence ID" value="TQV66921.1"/>
    <property type="molecule type" value="Genomic_DNA"/>
</dbReference>
<dbReference type="RefSeq" id="WP_142929983.1">
    <property type="nucleotide sequence ID" value="NZ_ML660114.1"/>
</dbReference>
<dbReference type="InterPro" id="IPR021796">
    <property type="entry name" value="Tll0287-like_dom"/>
</dbReference>
<evidence type="ECO:0000313" key="3">
    <source>
        <dbReference type="EMBL" id="TQV66921.1"/>
    </source>
</evidence>
<feature type="signal peptide" evidence="1">
    <location>
        <begin position="1"/>
        <end position="16"/>
    </location>
</feature>
<sequence>MRFVVFLILAMANAQADINVDLLSKEARQQVSHFAAELKTTLQTGMASGGPVPAVKLCQLEAPKIAARRGDGGWQVGRTSLKTRNPDNAPDAWELATLKLFEQRKAAGENIATLEATRMTDTEFRYMKAIPTGGLCVACHGETLSTPVVEVLNRLYPQDRARGFKKGDIRGAFTLSKPVAVAK</sequence>
<keyword evidence="4" id="KW-1185">Reference proteome</keyword>
<gene>
    <name evidence="3" type="ORF">FKG94_26570</name>
</gene>
<dbReference type="AlphaFoldDB" id="A0A545SPN2"/>
<protein>
    <submittedName>
        <fullName evidence="3">DUF3365 domain-containing protein</fullName>
    </submittedName>
</protein>
<comment type="caution">
    <text evidence="3">The sequence shown here is derived from an EMBL/GenBank/DDBJ whole genome shotgun (WGS) entry which is preliminary data.</text>
</comment>
<accession>A0A545SPN2</accession>
<evidence type="ECO:0000259" key="2">
    <source>
        <dbReference type="Pfam" id="PF11845"/>
    </source>
</evidence>
<feature type="chain" id="PRO_5021829155" evidence="1">
    <location>
        <begin position="17"/>
        <end position="183"/>
    </location>
</feature>
<feature type="domain" description="Tll0287-like" evidence="2">
    <location>
        <begin position="42"/>
        <end position="178"/>
    </location>
</feature>
<dbReference type="OrthoDB" id="9797588at2"/>
<dbReference type="Pfam" id="PF11845">
    <property type="entry name" value="Tll0287-like"/>
    <property type="match status" value="1"/>
</dbReference>
<name>A0A545SPN2_9GAMM</name>